<dbReference type="RefSeq" id="WP_407800434.1">
    <property type="nucleotide sequence ID" value="NZ_JBJNUX010000005.1"/>
</dbReference>
<dbReference type="EMBL" id="JBJNUY010000012">
    <property type="protein sequence ID" value="MFL9001867.1"/>
    <property type="molecule type" value="Genomic_DNA"/>
</dbReference>
<name>A0ABW8WA45_9PSED</name>
<dbReference type="Gene3D" id="1.10.10.10">
    <property type="entry name" value="Winged helix-like DNA-binding domain superfamily/Winged helix DNA-binding domain"/>
    <property type="match status" value="1"/>
</dbReference>
<gene>
    <name evidence="6" type="ORF">ACJ8NA_24900</name>
</gene>
<evidence type="ECO:0000313" key="7">
    <source>
        <dbReference type="Proteomes" id="UP001628646"/>
    </source>
</evidence>
<accession>A0ABW8WA45</accession>
<dbReference type="PANTHER" id="PTHR44688">
    <property type="entry name" value="DNA-BINDING TRANSCRIPTIONAL ACTIVATOR DEVR_DOSR"/>
    <property type="match status" value="1"/>
</dbReference>
<organism evidence="6 7">
    <name type="scientific">Pseudomonas azerbaijanorientalis</name>
    <dbReference type="NCBI Taxonomy" id="2842350"/>
    <lineage>
        <taxon>Bacteria</taxon>
        <taxon>Pseudomonadati</taxon>
        <taxon>Pseudomonadota</taxon>
        <taxon>Gammaproteobacteria</taxon>
        <taxon>Pseudomonadales</taxon>
        <taxon>Pseudomonadaceae</taxon>
        <taxon>Pseudomonas</taxon>
    </lineage>
</organism>
<proteinExistence type="predicted"/>
<keyword evidence="1" id="KW-0805">Transcription regulation</keyword>
<evidence type="ECO:0000256" key="3">
    <source>
        <dbReference type="ARBA" id="ARBA00023163"/>
    </source>
</evidence>
<dbReference type="InterPro" id="IPR000792">
    <property type="entry name" value="Tscrpt_reg_LuxR_C"/>
</dbReference>
<sequence>MHTASPIQFQPNTLRTKPHSYVDTPHIPPNLSAKEQEILKWCAIGKSSWEIGRILNCTEAGVNYHFCNIRRKFRVSSRWLALIKALEMGLIHLEGETELHPTVVQITRLASKSL</sequence>
<dbReference type="Pfam" id="PF00196">
    <property type="entry name" value="GerE"/>
    <property type="match status" value="1"/>
</dbReference>
<dbReference type="Proteomes" id="UP001628646">
    <property type="component" value="Unassembled WGS sequence"/>
</dbReference>
<reference evidence="6 7" key="1">
    <citation type="submission" date="2024-12" db="EMBL/GenBank/DDBJ databases">
        <title>Pseudomonas species isolated from Lotus nodules promote plant growth.</title>
        <authorList>
            <person name="Yu Y.-H."/>
            <person name="Kurtenbach J."/>
            <person name="Crosbie D."/>
            <person name="Brachmann A."/>
            <person name="Marin M."/>
        </authorList>
    </citation>
    <scope>NUCLEOTIDE SEQUENCE [LARGE SCALE GENOMIC DNA]</scope>
    <source>
        <strain evidence="6 7">PLb11B</strain>
    </source>
</reference>
<comment type="caution">
    <text evidence="6">The sequence shown here is derived from an EMBL/GenBank/DDBJ whole genome shotgun (WGS) entry which is preliminary data.</text>
</comment>
<evidence type="ECO:0000259" key="5">
    <source>
        <dbReference type="PROSITE" id="PS50043"/>
    </source>
</evidence>
<protein>
    <submittedName>
        <fullName evidence="6">Helix-turn-helix transcriptional regulator</fullName>
    </submittedName>
</protein>
<evidence type="ECO:0000256" key="2">
    <source>
        <dbReference type="ARBA" id="ARBA00023125"/>
    </source>
</evidence>
<dbReference type="InterPro" id="IPR016032">
    <property type="entry name" value="Sig_transdc_resp-reg_C-effctor"/>
</dbReference>
<dbReference type="CDD" id="cd06170">
    <property type="entry name" value="LuxR_C_like"/>
    <property type="match status" value="1"/>
</dbReference>
<keyword evidence="3" id="KW-0804">Transcription</keyword>
<dbReference type="InterPro" id="IPR036388">
    <property type="entry name" value="WH-like_DNA-bd_sf"/>
</dbReference>
<evidence type="ECO:0000256" key="4">
    <source>
        <dbReference type="SAM" id="MobiDB-lite"/>
    </source>
</evidence>
<feature type="region of interest" description="Disordered" evidence="4">
    <location>
        <begin position="1"/>
        <end position="20"/>
    </location>
</feature>
<dbReference type="SUPFAM" id="SSF46894">
    <property type="entry name" value="C-terminal effector domain of the bipartite response regulators"/>
    <property type="match status" value="1"/>
</dbReference>
<keyword evidence="7" id="KW-1185">Reference proteome</keyword>
<dbReference type="SMART" id="SM00421">
    <property type="entry name" value="HTH_LUXR"/>
    <property type="match status" value="1"/>
</dbReference>
<feature type="compositionally biased region" description="Polar residues" evidence="4">
    <location>
        <begin position="1"/>
        <end position="15"/>
    </location>
</feature>
<dbReference type="PANTHER" id="PTHR44688:SF16">
    <property type="entry name" value="DNA-BINDING TRANSCRIPTIONAL ACTIVATOR DEVR_DOSR"/>
    <property type="match status" value="1"/>
</dbReference>
<evidence type="ECO:0000256" key="1">
    <source>
        <dbReference type="ARBA" id="ARBA00023015"/>
    </source>
</evidence>
<feature type="domain" description="HTH luxR-type" evidence="5">
    <location>
        <begin position="24"/>
        <end position="89"/>
    </location>
</feature>
<keyword evidence="2" id="KW-0238">DNA-binding</keyword>
<dbReference type="PROSITE" id="PS50043">
    <property type="entry name" value="HTH_LUXR_2"/>
    <property type="match status" value="1"/>
</dbReference>
<evidence type="ECO:0000313" key="6">
    <source>
        <dbReference type="EMBL" id="MFL9001867.1"/>
    </source>
</evidence>